<dbReference type="OrthoDB" id="10314655at2759"/>
<reference evidence="1 2" key="1">
    <citation type="journal article" date="2014" name="BMC Genomics">
        <title>Genome sequencing of four Aureobasidium pullulans varieties: biotechnological potential, stress tolerance, and description of new species.</title>
        <authorList>
            <person name="Gostin Ar C."/>
            <person name="Ohm R.A."/>
            <person name="Kogej T."/>
            <person name="Sonjak S."/>
            <person name="Turk M."/>
            <person name="Zajc J."/>
            <person name="Zalar P."/>
            <person name="Grube M."/>
            <person name="Sun H."/>
            <person name="Han J."/>
            <person name="Sharma A."/>
            <person name="Chiniquy J."/>
            <person name="Ngan C.Y."/>
            <person name="Lipzen A."/>
            <person name="Barry K."/>
            <person name="Grigoriev I.V."/>
            <person name="Gunde-Cimerman N."/>
        </authorList>
    </citation>
    <scope>NUCLEOTIDE SEQUENCE [LARGE SCALE GENOMIC DNA]</scope>
    <source>
        <strain evidence="1 2">EXF-2481</strain>
    </source>
</reference>
<dbReference type="InParanoid" id="A0A074YND1"/>
<organism evidence="1 2">
    <name type="scientific">Aureobasidium subglaciale (strain EXF-2481)</name>
    <name type="common">Aureobasidium pullulans var. subglaciale</name>
    <dbReference type="NCBI Taxonomy" id="1043005"/>
    <lineage>
        <taxon>Eukaryota</taxon>
        <taxon>Fungi</taxon>
        <taxon>Dikarya</taxon>
        <taxon>Ascomycota</taxon>
        <taxon>Pezizomycotina</taxon>
        <taxon>Dothideomycetes</taxon>
        <taxon>Dothideomycetidae</taxon>
        <taxon>Dothideales</taxon>
        <taxon>Saccotheciaceae</taxon>
        <taxon>Aureobasidium</taxon>
    </lineage>
</organism>
<evidence type="ECO:0000313" key="2">
    <source>
        <dbReference type="Proteomes" id="UP000030641"/>
    </source>
</evidence>
<dbReference type="AlphaFoldDB" id="A0A074YND1"/>
<name>A0A074YND1_AURSE</name>
<protein>
    <submittedName>
        <fullName evidence="1">Uncharacterized protein</fullName>
    </submittedName>
</protein>
<dbReference type="GeneID" id="25369361"/>
<dbReference type="Proteomes" id="UP000030641">
    <property type="component" value="Unassembled WGS sequence"/>
</dbReference>
<dbReference type="EMBL" id="KL584754">
    <property type="protein sequence ID" value="KEQ97594.1"/>
    <property type="molecule type" value="Genomic_DNA"/>
</dbReference>
<dbReference type="HOGENOM" id="CLU_1004673_0_0_1"/>
<accession>A0A074YND1</accession>
<keyword evidence="2" id="KW-1185">Reference proteome</keyword>
<dbReference type="RefSeq" id="XP_013346090.1">
    <property type="nucleotide sequence ID" value="XM_013490636.1"/>
</dbReference>
<sequence>MRHSYHGKTSTMATPTLGSLARLPVELRLHIYELVLADSINYDIKNYPGCKIIKQRACALLSTSHQTRLETLFAALPGAKLCAQISIKQSDKSARWDPVLIPGHTGDSTPFNTKKFGHTTIPWSDLLESEREYFMTNLETAVLSMVLDPLFLEICITIGSSAEAAGNVRVQFRDARRSTHRKTGEIARPVAPDDHLRSIMADLGPKIVDILSRPGKDYGSLTVNSIFKILYEIQLYGWRRVDPLRKERYFGLQGKEGGRSDHDWYCGLLPLLRNVPT</sequence>
<evidence type="ECO:0000313" key="1">
    <source>
        <dbReference type="EMBL" id="KEQ97594.1"/>
    </source>
</evidence>
<gene>
    <name evidence="1" type="ORF">AUEXF2481DRAFT_605407</name>
</gene>
<proteinExistence type="predicted"/>